<dbReference type="PROSITE" id="PS50865">
    <property type="entry name" value="ZF_MYND_2"/>
    <property type="match status" value="1"/>
</dbReference>
<evidence type="ECO:0008006" key="9">
    <source>
        <dbReference type="Google" id="ProtNLM"/>
    </source>
</evidence>
<dbReference type="Gene3D" id="1.25.40.10">
    <property type="entry name" value="Tetratricopeptide repeat domain"/>
    <property type="match status" value="1"/>
</dbReference>
<evidence type="ECO:0000256" key="4">
    <source>
        <dbReference type="PROSITE-ProRule" id="PRU00134"/>
    </source>
</evidence>
<evidence type="ECO:0000313" key="8">
    <source>
        <dbReference type="Proteomes" id="UP001224775"/>
    </source>
</evidence>
<feature type="domain" description="RING-type" evidence="5">
    <location>
        <begin position="91"/>
        <end position="140"/>
    </location>
</feature>
<dbReference type="SMART" id="SM00671">
    <property type="entry name" value="SEL1"/>
    <property type="match status" value="2"/>
</dbReference>
<name>A0AAD8YK88_9STRA</name>
<evidence type="ECO:0000259" key="6">
    <source>
        <dbReference type="PROSITE" id="PS50865"/>
    </source>
</evidence>
<dbReference type="AlphaFoldDB" id="A0AAD8YK88"/>
<organism evidence="7 8">
    <name type="scientific">Skeletonema marinoi</name>
    <dbReference type="NCBI Taxonomy" id="267567"/>
    <lineage>
        <taxon>Eukaryota</taxon>
        <taxon>Sar</taxon>
        <taxon>Stramenopiles</taxon>
        <taxon>Ochrophyta</taxon>
        <taxon>Bacillariophyta</taxon>
        <taxon>Coscinodiscophyceae</taxon>
        <taxon>Thalassiosirophycidae</taxon>
        <taxon>Thalassiosirales</taxon>
        <taxon>Skeletonemataceae</taxon>
        <taxon>Skeletonema</taxon>
        <taxon>Skeletonema marinoi-dohrnii complex</taxon>
    </lineage>
</organism>
<evidence type="ECO:0000256" key="2">
    <source>
        <dbReference type="ARBA" id="ARBA00022771"/>
    </source>
</evidence>
<dbReference type="Proteomes" id="UP001224775">
    <property type="component" value="Unassembled WGS sequence"/>
</dbReference>
<evidence type="ECO:0000259" key="5">
    <source>
        <dbReference type="PROSITE" id="PS50089"/>
    </source>
</evidence>
<dbReference type="GO" id="GO:0008270">
    <property type="term" value="F:zinc ion binding"/>
    <property type="evidence" value="ECO:0007669"/>
    <property type="project" value="UniProtKB-KW"/>
</dbReference>
<comment type="caution">
    <text evidence="7">The sequence shown here is derived from an EMBL/GenBank/DDBJ whole genome shotgun (WGS) entry which is preliminary data.</text>
</comment>
<dbReference type="GO" id="GO:0005737">
    <property type="term" value="C:cytoplasm"/>
    <property type="evidence" value="ECO:0007669"/>
    <property type="project" value="UniProtKB-ARBA"/>
</dbReference>
<dbReference type="InterPro" id="IPR001841">
    <property type="entry name" value="Znf_RING"/>
</dbReference>
<keyword evidence="2 4" id="KW-0863">Zinc-finger</keyword>
<gene>
    <name evidence="7" type="ORF">QTG54_002219</name>
</gene>
<dbReference type="EMBL" id="JATAAI010000003">
    <property type="protein sequence ID" value="KAK1746875.1"/>
    <property type="molecule type" value="Genomic_DNA"/>
</dbReference>
<keyword evidence="3" id="KW-0862">Zinc</keyword>
<dbReference type="Pfam" id="PF01753">
    <property type="entry name" value="zf-MYND"/>
    <property type="match status" value="1"/>
</dbReference>
<keyword evidence="1" id="KW-0479">Metal-binding</keyword>
<protein>
    <recommendedName>
        <fullName evidence="9">MYND-type domain-containing protein</fullName>
    </recommendedName>
</protein>
<dbReference type="InterPro" id="IPR006597">
    <property type="entry name" value="Sel1-like"/>
</dbReference>
<evidence type="ECO:0000256" key="1">
    <source>
        <dbReference type="ARBA" id="ARBA00022723"/>
    </source>
</evidence>
<dbReference type="Gene3D" id="3.30.40.10">
    <property type="entry name" value="Zinc/RING finger domain, C3HC4 (zinc finger)"/>
    <property type="match status" value="1"/>
</dbReference>
<sequence>MAAARRFISADTSDTPDNTLEGDLCCASCGIAKVDEVQLSKCPTCDLVQYCSNECQREHKPQHKRACEKRAAELREEILFKQPEGSHLGDCPICLLPLPLGCRKSRIMSCCYKKVCNGCAYANDIRELKESLEHTCPFCRRSFPRSEAAANMNVMKRVKVNDPAAIRGKGIQCYEQGDYVSAFAYLTRAADAVDDADAHDQLGSMYRKGKGVEKDTNKAVYHWEQAAIRGHPISRYNLAVLDMSNGRFKRATKHWLITACIGHDPSLERLKFGYMRGYVEKDDFATALRGHQSALDAAKSPQREAADAAKLDE</sequence>
<dbReference type="PANTHER" id="PTHR45011:SF1">
    <property type="entry name" value="DAP3-BINDING CELL DEATH ENHANCER 1"/>
    <property type="match status" value="1"/>
</dbReference>
<proteinExistence type="predicted"/>
<evidence type="ECO:0000313" key="7">
    <source>
        <dbReference type="EMBL" id="KAK1746875.1"/>
    </source>
</evidence>
<dbReference type="InterPro" id="IPR013083">
    <property type="entry name" value="Znf_RING/FYVE/PHD"/>
</dbReference>
<dbReference type="SUPFAM" id="SSF144232">
    <property type="entry name" value="HIT/MYND zinc finger-like"/>
    <property type="match status" value="1"/>
</dbReference>
<dbReference type="SUPFAM" id="SSF81901">
    <property type="entry name" value="HCP-like"/>
    <property type="match status" value="1"/>
</dbReference>
<dbReference type="InterPro" id="IPR011990">
    <property type="entry name" value="TPR-like_helical_dom_sf"/>
</dbReference>
<accession>A0AAD8YK88</accession>
<dbReference type="Pfam" id="PF08238">
    <property type="entry name" value="Sel1"/>
    <property type="match status" value="2"/>
</dbReference>
<dbReference type="PANTHER" id="PTHR45011">
    <property type="entry name" value="DAP3-BINDING CELL DEATH ENHANCER 1"/>
    <property type="match status" value="1"/>
</dbReference>
<feature type="domain" description="MYND-type" evidence="6">
    <location>
        <begin position="26"/>
        <end position="67"/>
    </location>
</feature>
<keyword evidence="8" id="KW-1185">Reference proteome</keyword>
<dbReference type="PROSITE" id="PS50089">
    <property type="entry name" value="ZF_RING_2"/>
    <property type="match status" value="1"/>
</dbReference>
<dbReference type="InterPro" id="IPR052748">
    <property type="entry name" value="ISR_Activator"/>
</dbReference>
<dbReference type="Gene3D" id="6.10.140.2220">
    <property type="match status" value="1"/>
</dbReference>
<dbReference type="InterPro" id="IPR002893">
    <property type="entry name" value="Znf_MYND"/>
</dbReference>
<evidence type="ECO:0000256" key="3">
    <source>
        <dbReference type="ARBA" id="ARBA00022833"/>
    </source>
</evidence>
<reference evidence="7" key="1">
    <citation type="submission" date="2023-06" db="EMBL/GenBank/DDBJ databases">
        <title>Survivors Of The Sea: Transcriptome response of Skeletonema marinoi to long-term dormancy.</title>
        <authorList>
            <person name="Pinder M.I.M."/>
            <person name="Kourtchenko O."/>
            <person name="Robertson E.K."/>
            <person name="Larsson T."/>
            <person name="Maumus F."/>
            <person name="Osuna-Cruz C.M."/>
            <person name="Vancaester E."/>
            <person name="Stenow R."/>
            <person name="Vandepoele K."/>
            <person name="Ploug H."/>
            <person name="Bruchert V."/>
            <person name="Godhe A."/>
            <person name="Topel M."/>
        </authorList>
    </citation>
    <scope>NUCLEOTIDE SEQUENCE</scope>
    <source>
        <strain evidence="7">R05AC</strain>
    </source>
</reference>